<gene>
    <name evidence="3" type="ORF">PF002_g23528</name>
</gene>
<evidence type="ECO:0000313" key="3">
    <source>
        <dbReference type="EMBL" id="KAE9194685.1"/>
    </source>
</evidence>
<proteinExistence type="predicted"/>
<comment type="caution">
    <text evidence="3">The sequence shown here is derived from an EMBL/GenBank/DDBJ whole genome shotgun (WGS) entry which is preliminary data.</text>
</comment>
<reference evidence="3 4" key="1">
    <citation type="submission" date="2018-08" db="EMBL/GenBank/DDBJ databases">
        <title>Genomic investigation of the strawberry pathogen Phytophthora fragariae indicates pathogenicity is determined by transcriptional variation in three key races.</title>
        <authorList>
            <person name="Adams T.M."/>
            <person name="Armitage A.D."/>
            <person name="Sobczyk M.K."/>
            <person name="Bates H.J."/>
            <person name="Dunwell J.M."/>
            <person name="Nellist C.F."/>
            <person name="Harrison R.J."/>
        </authorList>
    </citation>
    <scope>NUCLEOTIDE SEQUENCE [LARGE SCALE GENOMIC DNA]</scope>
    <source>
        <strain evidence="3 4">BC-1</strain>
    </source>
</reference>
<evidence type="ECO:0000259" key="2">
    <source>
        <dbReference type="Pfam" id="PF07727"/>
    </source>
</evidence>
<feature type="compositionally biased region" description="Low complexity" evidence="1">
    <location>
        <begin position="1"/>
        <end position="25"/>
    </location>
</feature>
<sequence>MALPSEGDVAAASDAASCDSSESVAGQCGSDLGDTEELADGNAVDVEDELEDEEATTVAGANANSRTGLREYHERRRPVYLRNYVMNVAQNTSRVLDQNGRPIRANDARVPRNLRESQRSKYREFFIKAELEEMAAMRTQHVLEEIAIEDVPKNAKPIKTDHQGYVIRFKARLVALGNCQRPRTDFGDTFSPVARMSSFRLMVGLAGALNVMGPGLASDLFKEKRCSLVWTTPAGVAHKD</sequence>
<organism evidence="3 4">
    <name type="scientific">Phytophthora fragariae</name>
    <dbReference type="NCBI Taxonomy" id="53985"/>
    <lineage>
        <taxon>Eukaryota</taxon>
        <taxon>Sar</taxon>
        <taxon>Stramenopiles</taxon>
        <taxon>Oomycota</taxon>
        <taxon>Peronosporomycetes</taxon>
        <taxon>Peronosporales</taxon>
        <taxon>Peronosporaceae</taxon>
        <taxon>Phytophthora</taxon>
    </lineage>
</organism>
<dbReference type="Proteomes" id="UP000440367">
    <property type="component" value="Unassembled WGS sequence"/>
</dbReference>
<feature type="domain" description="Reverse transcriptase Ty1/copia-type" evidence="2">
    <location>
        <begin position="152"/>
        <end position="208"/>
    </location>
</feature>
<evidence type="ECO:0000256" key="1">
    <source>
        <dbReference type="SAM" id="MobiDB-lite"/>
    </source>
</evidence>
<dbReference type="InterPro" id="IPR013103">
    <property type="entry name" value="RVT_2"/>
</dbReference>
<dbReference type="Pfam" id="PF07727">
    <property type="entry name" value="RVT_2"/>
    <property type="match status" value="1"/>
</dbReference>
<dbReference type="EMBL" id="QXGD01002035">
    <property type="protein sequence ID" value="KAE9194685.1"/>
    <property type="molecule type" value="Genomic_DNA"/>
</dbReference>
<feature type="region of interest" description="Disordered" evidence="1">
    <location>
        <begin position="1"/>
        <end position="36"/>
    </location>
</feature>
<protein>
    <recommendedName>
        <fullName evidence="2">Reverse transcriptase Ty1/copia-type domain-containing protein</fullName>
    </recommendedName>
</protein>
<dbReference type="AlphaFoldDB" id="A0A6A3X3X3"/>
<name>A0A6A3X3X3_9STRA</name>
<evidence type="ECO:0000313" key="4">
    <source>
        <dbReference type="Proteomes" id="UP000440367"/>
    </source>
</evidence>
<accession>A0A6A3X3X3</accession>